<evidence type="ECO:0000256" key="1">
    <source>
        <dbReference type="ARBA" id="ARBA00007189"/>
    </source>
</evidence>
<dbReference type="OrthoDB" id="1785868at2"/>
<reference evidence="2 3" key="1">
    <citation type="submission" date="2017-05" db="EMBL/GenBank/DDBJ databases">
        <title>The Genome Sequence of Enterococcus sp. 8G7_MSG3316.</title>
        <authorList>
            <consortium name="The Broad Institute Genomics Platform"/>
            <consortium name="The Broad Institute Genomic Center for Infectious Diseases"/>
            <person name="Earl A."/>
            <person name="Manson A."/>
            <person name="Schwartman J."/>
            <person name="Gilmore M."/>
            <person name="Abouelleil A."/>
            <person name="Cao P."/>
            <person name="Chapman S."/>
            <person name="Cusick C."/>
            <person name="Shea T."/>
            <person name="Young S."/>
            <person name="Neafsey D."/>
            <person name="Nusbaum C."/>
            <person name="Birren B."/>
        </authorList>
    </citation>
    <scope>NUCLEOTIDE SEQUENCE [LARGE SCALE GENOMIC DNA]</scope>
    <source>
        <strain evidence="2 3">8G7_MSG3316</strain>
    </source>
</reference>
<proteinExistence type="inferred from homology"/>
<organism evidence="2 3">
    <name type="scientific">Candidatus Enterococcus testudinis</name>
    <dbReference type="NCBI Taxonomy" id="1834191"/>
    <lineage>
        <taxon>Bacteria</taxon>
        <taxon>Bacillati</taxon>
        <taxon>Bacillota</taxon>
        <taxon>Bacilli</taxon>
        <taxon>Lactobacillales</taxon>
        <taxon>Enterococcaceae</taxon>
        <taxon>Enterococcus</taxon>
    </lineage>
</organism>
<evidence type="ECO:0000313" key="3">
    <source>
        <dbReference type="Proteomes" id="UP000195043"/>
    </source>
</evidence>
<comment type="similarity">
    <text evidence="1">Belongs to the UPF0751 family.</text>
</comment>
<dbReference type="EMBL" id="NGKU01000001">
    <property type="protein sequence ID" value="OTN75797.1"/>
    <property type="molecule type" value="Genomic_DNA"/>
</dbReference>
<protein>
    <recommendedName>
        <fullName evidence="4">DUF2325 domain-containing protein</fullName>
    </recommendedName>
</protein>
<accession>A0A242A427</accession>
<dbReference type="Pfam" id="PF10087">
    <property type="entry name" value="DUF2325"/>
    <property type="match status" value="1"/>
</dbReference>
<keyword evidence="3" id="KW-1185">Reference proteome</keyword>
<dbReference type="AlphaFoldDB" id="A0A242A427"/>
<dbReference type="Proteomes" id="UP000195043">
    <property type="component" value="Unassembled WGS sequence"/>
</dbReference>
<dbReference type="InterPro" id="IPR016772">
    <property type="entry name" value="UCP020408"/>
</dbReference>
<dbReference type="RefSeq" id="WP_086273817.1">
    <property type="nucleotide sequence ID" value="NZ_NGKU01000001.1"/>
</dbReference>
<dbReference type="STRING" id="1834191.A5886_000873"/>
<sequence length="369" mass="42416">MRKESMIALIKEEMIEVLKNLDSKNLSHVSEVLESQVNILKAVGNGVFNESVTKKEGQNEAIPAKKIEQTKPSKNEQSIIKKKIERFEEKILDDGDVVHGLFHRTLRGGTVHTKKGLYVPETICRQMDFHDGDLVEATYHKTIKNKDYFNYRLLKKNPKQPIEQREEITGIVIKEHPDLKRLYIELSRAQEDFPTTILLKDNDIDHFHLKEGDIIDYVCHPNDVMLGCVLWKHKVEPIPIMEEQSHKVPSKRISQKKTGRAFLPIFEGLNILTVGGNQSLIDYLKEEVEKRSGKFTGLTGYEQRPTMVAKIKSADIVVVYTEAISHEAMYLTKDTCKKYNIVHTYTKNCGKSQFVKRISSLKKKLSQNN</sequence>
<evidence type="ECO:0008006" key="4">
    <source>
        <dbReference type="Google" id="ProtNLM"/>
    </source>
</evidence>
<gene>
    <name evidence="2" type="ORF">A5886_000873</name>
</gene>
<comment type="caution">
    <text evidence="2">The sequence shown here is derived from an EMBL/GenBank/DDBJ whole genome shotgun (WGS) entry which is preliminary data.</text>
</comment>
<name>A0A242A427_9ENTE</name>
<evidence type="ECO:0000313" key="2">
    <source>
        <dbReference type="EMBL" id="OTN75797.1"/>
    </source>
</evidence>